<evidence type="ECO:0000313" key="7">
    <source>
        <dbReference type="EMBL" id="CAG03027.1"/>
    </source>
</evidence>
<dbReference type="InterPro" id="IPR000719">
    <property type="entry name" value="Prot_kinase_dom"/>
</dbReference>
<dbReference type="PROSITE" id="PS50011">
    <property type="entry name" value="PROTEIN_KINASE_DOM"/>
    <property type="match status" value="1"/>
</dbReference>
<dbReference type="FunFam" id="1.10.510.10:FF:000383">
    <property type="entry name" value="Mitogen-activated protein kinase kinase kinase 14"/>
    <property type="match status" value="1"/>
</dbReference>
<feature type="non-terminal residue" evidence="7">
    <location>
        <position position="1"/>
    </location>
</feature>
<dbReference type="SUPFAM" id="SSF56112">
    <property type="entry name" value="Protein kinase-like (PK-like)"/>
    <property type="match status" value="1"/>
</dbReference>
<evidence type="ECO:0000256" key="2">
    <source>
        <dbReference type="ARBA" id="ARBA00022741"/>
    </source>
</evidence>
<keyword evidence="1" id="KW-0808">Transferase</keyword>
<name>Q4S8K5_TETNG</name>
<feature type="domain" description="Protein kinase" evidence="6">
    <location>
        <begin position="16"/>
        <end position="270"/>
    </location>
</feature>
<dbReference type="Pfam" id="PF00069">
    <property type="entry name" value="Pkinase"/>
    <property type="match status" value="1"/>
</dbReference>
<reference evidence="7" key="1">
    <citation type="journal article" date="2004" name="Nature">
        <title>Genome duplication in the teleost fish Tetraodon nigroviridis reveals the early vertebrate proto-karyotype.</title>
        <authorList>
            <person name="Jaillon O."/>
            <person name="Aury J.-M."/>
            <person name="Brunet F."/>
            <person name="Petit J.-L."/>
            <person name="Stange-Thomann N."/>
            <person name="Mauceli E."/>
            <person name="Bouneau L."/>
            <person name="Fischer C."/>
            <person name="Ozouf-Costaz C."/>
            <person name="Bernot A."/>
            <person name="Nicaud S."/>
            <person name="Jaffe D."/>
            <person name="Fisher S."/>
            <person name="Lutfalla G."/>
            <person name="Dossat C."/>
            <person name="Segurens B."/>
            <person name="Dasilva C."/>
            <person name="Salanoubat M."/>
            <person name="Levy M."/>
            <person name="Boudet N."/>
            <person name="Castellano S."/>
            <person name="Anthouard V."/>
            <person name="Jubin C."/>
            <person name="Castelli V."/>
            <person name="Katinka M."/>
            <person name="Vacherie B."/>
            <person name="Biemont C."/>
            <person name="Skalli Z."/>
            <person name="Cattolico L."/>
            <person name="Poulain J."/>
            <person name="De Berardinis V."/>
            <person name="Cruaud C."/>
            <person name="Duprat S."/>
            <person name="Brottier P."/>
            <person name="Coutanceau J.-P."/>
            <person name="Gouzy J."/>
            <person name="Parra G."/>
            <person name="Lardier G."/>
            <person name="Chapple C."/>
            <person name="McKernan K.J."/>
            <person name="McEwan P."/>
            <person name="Bosak S."/>
            <person name="Kellis M."/>
            <person name="Volff J.-N."/>
            <person name="Guigo R."/>
            <person name="Zody M.C."/>
            <person name="Mesirov J."/>
            <person name="Lindblad-Toh K."/>
            <person name="Birren B."/>
            <person name="Nusbaum C."/>
            <person name="Kahn D."/>
            <person name="Robinson-Rechavi M."/>
            <person name="Laudet V."/>
            <person name="Schachter V."/>
            <person name="Quetier F."/>
            <person name="Saurin W."/>
            <person name="Scarpelli C."/>
            <person name="Wincker P."/>
            <person name="Lander E.S."/>
            <person name="Weissenbach J."/>
            <person name="Roest Crollius H."/>
        </authorList>
    </citation>
    <scope>NUCLEOTIDE SEQUENCE [LARGE SCALE GENOMIC DNA]</scope>
</reference>
<dbReference type="InterPro" id="IPR050538">
    <property type="entry name" value="MAP_kinase_kinase_kinase"/>
</dbReference>
<proteinExistence type="predicted"/>
<feature type="compositionally biased region" description="Acidic residues" evidence="5">
    <location>
        <begin position="353"/>
        <end position="372"/>
    </location>
</feature>
<reference evidence="7" key="2">
    <citation type="submission" date="2004-02" db="EMBL/GenBank/DDBJ databases">
        <authorList>
            <consortium name="Genoscope"/>
            <consortium name="Whitehead Institute Centre for Genome Research"/>
        </authorList>
    </citation>
    <scope>NUCLEOTIDE SEQUENCE</scope>
</reference>
<evidence type="ECO:0000256" key="1">
    <source>
        <dbReference type="ARBA" id="ARBA00022679"/>
    </source>
</evidence>
<accession>Q4S8K5</accession>
<dbReference type="InterPro" id="IPR042787">
    <property type="entry name" value="M3K14_STKc"/>
</dbReference>
<dbReference type="GO" id="GO:0004674">
    <property type="term" value="F:protein serine/threonine kinase activity"/>
    <property type="evidence" value="ECO:0007669"/>
    <property type="project" value="InterPro"/>
</dbReference>
<protein>
    <submittedName>
        <fullName evidence="7">(spotted green pufferfish) hypothetical protein</fullName>
    </submittedName>
</protein>
<dbReference type="PANTHER" id="PTHR48016">
    <property type="entry name" value="MAP KINASE KINASE KINASE SSK2-RELATED-RELATED"/>
    <property type="match status" value="1"/>
</dbReference>
<dbReference type="OrthoDB" id="5836549at2759"/>
<dbReference type="EMBL" id="CAAE01014705">
    <property type="protein sequence ID" value="CAG03027.1"/>
    <property type="molecule type" value="Genomic_DNA"/>
</dbReference>
<gene>
    <name evidence="7" type="ORF">GSTENG00022300001</name>
</gene>
<evidence type="ECO:0000256" key="3">
    <source>
        <dbReference type="ARBA" id="ARBA00022777"/>
    </source>
</evidence>
<dbReference type="GO" id="GO:0007249">
    <property type="term" value="P:canonical NF-kappaB signal transduction"/>
    <property type="evidence" value="ECO:0007669"/>
    <property type="project" value="TreeGrafter"/>
</dbReference>
<dbReference type="SMART" id="SM00220">
    <property type="entry name" value="S_TKc"/>
    <property type="match status" value="1"/>
</dbReference>
<dbReference type="Gene3D" id="3.30.200.20">
    <property type="entry name" value="Phosphorylase Kinase, domain 1"/>
    <property type="match status" value="1"/>
</dbReference>
<organism evidence="7">
    <name type="scientific">Tetraodon nigroviridis</name>
    <name type="common">Spotted green pufferfish</name>
    <name type="synonym">Chelonodon nigroviridis</name>
    <dbReference type="NCBI Taxonomy" id="99883"/>
    <lineage>
        <taxon>Eukaryota</taxon>
        <taxon>Metazoa</taxon>
        <taxon>Chordata</taxon>
        <taxon>Craniata</taxon>
        <taxon>Vertebrata</taxon>
        <taxon>Euteleostomi</taxon>
        <taxon>Actinopterygii</taxon>
        <taxon>Neopterygii</taxon>
        <taxon>Teleostei</taxon>
        <taxon>Neoteleostei</taxon>
        <taxon>Acanthomorphata</taxon>
        <taxon>Eupercaria</taxon>
        <taxon>Tetraodontiformes</taxon>
        <taxon>Tetradontoidea</taxon>
        <taxon>Tetraodontidae</taxon>
        <taxon>Tetraodon</taxon>
    </lineage>
</organism>
<dbReference type="AlphaFoldDB" id="Q4S8K5"/>
<keyword evidence="2" id="KW-0547">Nucleotide-binding</keyword>
<dbReference type="PANTHER" id="PTHR48016:SF9">
    <property type="entry name" value="MITOGEN-ACTIVATED PROTEIN KINASE KINASE KINASE 14"/>
    <property type="match status" value="1"/>
</dbReference>
<feature type="compositionally biased region" description="Acidic residues" evidence="5">
    <location>
        <begin position="383"/>
        <end position="400"/>
    </location>
</feature>
<evidence type="ECO:0000256" key="4">
    <source>
        <dbReference type="ARBA" id="ARBA00022840"/>
    </source>
</evidence>
<dbReference type="InterPro" id="IPR011009">
    <property type="entry name" value="Kinase-like_dom_sf"/>
</dbReference>
<dbReference type="CDD" id="cd13991">
    <property type="entry name" value="STKc_NIK"/>
    <property type="match status" value="1"/>
</dbReference>
<feature type="region of interest" description="Disordered" evidence="5">
    <location>
        <begin position="330"/>
        <end position="400"/>
    </location>
</feature>
<dbReference type="KEGG" id="tng:GSTEN00022300G001"/>
<dbReference type="PROSITE" id="PS00108">
    <property type="entry name" value="PROTEIN_KINASE_ST"/>
    <property type="match status" value="1"/>
</dbReference>
<dbReference type="GO" id="GO:0005524">
    <property type="term" value="F:ATP binding"/>
    <property type="evidence" value="ECO:0007669"/>
    <property type="project" value="UniProtKB-KW"/>
</dbReference>
<dbReference type="InterPro" id="IPR008271">
    <property type="entry name" value="Ser/Thr_kinase_AS"/>
</dbReference>
<comment type="caution">
    <text evidence="7">The sequence shown here is derived from an EMBL/GenBank/DDBJ whole genome shotgun (WGS) entry which is preliminary data.</text>
</comment>
<evidence type="ECO:0000259" key="6">
    <source>
        <dbReference type="PROSITE" id="PS50011"/>
    </source>
</evidence>
<sequence length="623" mass="69621">KQLQPSGCRYREGEEYCVLHHIQNGSYGDVFCVRDATTGFTCAAKRIPLRCFGLEEVSTWSVLTSPRVVELFGAVREGPTVVIFMDLKPACLAQLLRETSSLPEDLALHYLHQTLGALEHLHNRKVLHLDVKVENVLLSADCRDTFLCDFGLSETVDDSGWSDQAFRGGVFPGTETHMAPEVARGDPLSSKADVWSSCCMLLHMLNGCRPWTRYYSHPLCLQIVNEPPPLWEVPSHCNNFTARVFRAGLRKDPERRASARALRRRTTKALRAVGGLSRRSVRTAWEKLYQVEIEDSSPCPSSPGSSCAEPPADVSAPAVFWVSPWRTAAVDEDEDDGEAESGGSEPRSLRVEEDWDGWTDSEVDLYTGEDDSSPGKTLRTDGDYEGDWEEAGDDEEEEEEEWSSAEYLQALTDLFPLLQKCQPAVCGSEEELEHLREGESRKSTGRIQLLGNLAERRHRGAFSSSAPAATGNRSEMNLWLLLKDSEHSSDDLSSGVFSSCNSRTDSAADRLLSANQPSLYCSSGEWPRLSQAPCMSVDIWIENVQGGCVRIRERRDTKVGHVAIGISDKVSGKPFTLETLDRKTVPFDEEIRESCVWLRCVPALDTCQHWTWRVRDGKLELRE</sequence>
<keyword evidence="3" id="KW-0418">Kinase</keyword>
<evidence type="ECO:0000256" key="5">
    <source>
        <dbReference type="SAM" id="MobiDB-lite"/>
    </source>
</evidence>
<feature type="compositionally biased region" description="Acidic residues" evidence="5">
    <location>
        <begin position="330"/>
        <end position="339"/>
    </location>
</feature>
<keyword evidence="4" id="KW-0067">ATP-binding</keyword>
<dbReference type="Gene3D" id="1.10.510.10">
    <property type="entry name" value="Transferase(Phosphotransferase) domain 1"/>
    <property type="match status" value="1"/>
</dbReference>